<dbReference type="STRING" id="526222.Desal_2711"/>
<dbReference type="SUPFAM" id="SSF103481">
    <property type="entry name" value="Multidrug resistance efflux transporter EmrE"/>
    <property type="match status" value="2"/>
</dbReference>
<name>C6BZC8_MARSD</name>
<dbReference type="RefSeq" id="WP_015852581.1">
    <property type="nucleotide sequence ID" value="NC_012881.1"/>
</dbReference>
<feature type="domain" description="EamA" evidence="2">
    <location>
        <begin position="4"/>
        <end position="137"/>
    </location>
</feature>
<protein>
    <recommendedName>
        <fullName evidence="2">EamA domain-containing protein</fullName>
    </recommendedName>
</protein>
<evidence type="ECO:0000256" key="1">
    <source>
        <dbReference type="SAM" id="Phobius"/>
    </source>
</evidence>
<proteinExistence type="predicted"/>
<dbReference type="InterPro" id="IPR000620">
    <property type="entry name" value="EamA_dom"/>
</dbReference>
<dbReference type="HOGENOM" id="CLU_033863_9_1_7"/>
<feature type="transmembrane region" description="Helical" evidence="1">
    <location>
        <begin position="266"/>
        <end position="284"/>
    </location>
</feature>
<feature type="transmembrane region" description="Helical" evidence="1">
    <location>
        <begin position="68"/>
        <end position="86"/>
    </location>
</feature>
<feature type="transmembrane region" description="Helical" evidence="1">
    <location>
        <begin position="213"/>
        <end position="233"/>
    </location>
</feature>
<dbReference type="eggNOG" id="COG0697">
    <property type="taxonomic scope" value="Bacteria"/>
</dbReference>
<feature type="transmembrane region" description="Helical" evidence="1">
    <location>
        <begin position="92"/>
        <end position="114"/>
    </location>
</feature>
<gene>
    <name evidence="3" type="ordered locus">Desal_2711</name>
</gene>
<dbReference type="EMBL" id="CP001649">
    <property type="protein sequence ID" value="ACS80765.1"/>
    <property type="molecule type" value="Genomic_DNA"/>
</dbReference>
<dbReference type="Proteomes" id="UP000002601">
    <property type="component" value="Chromosome"/>
</dbReference>
<feature type="transmembrane region" description="Helical" evidence="1">
    <location>
        <begin position="151"/>
        <end position="172"/>
    </location>
</feature>
<evidence type="ECO:0000313" key="4">
    <source>
        <dbReference type="Proteomes" id="UP000002601"/>
    </source>
</evidence>
<evidence type="ECO:0000259" key="2">
    <source>
        <dbReference type="Pfam" id="PF00892"/>
    </source>
</evidence>
<feature type="domain" description="EamA" evidence="2">
    <location>
        <begin position="154"/>
        <end position="283"/>
    </location>
</feature>
<dbReference type="OrthoDB" id="6707571at2"/>
<sequence>MNIKGCIFVICAAIMWGLIGPISKFPIEQGVAPLENAFWRAVFAWMLFAVHACRIRAIKIDIKDLPQIIGFGFVGVTIFYGSYQLAVQDVGAALASVLLYTAPAWVAFMSWLLLGERMTPIKISAMLITIFGVTCVSLGPHIFGTGTEMSFTWPGIIFGLTSGFTYALYYIYGKTIFARYTTPTIFLYALPIGALCLLPFFEFTPKTGTSWMSIIALALICTYGAYSIYYAGLKWLEPTAASVIATIEPVIAAVLAWLWWNESFDWTGYIGSALIISAVLMIVMENKIIELFSRKRSEAY</sequence>
<dbReference type="PANTHER" id="PTHR22911:SF79">
    <property type="entry name" value="MOBA-LIKE NTP TRANSFERASE DOMAIN-CONTAINING PROTEIN"/>
    <property type="match status" value="1"/>
</dbReference>
<dbReference type="InterPro" id="IPR037185">
    <property type="entry name" value="EmrE-like"/>
</dbReference>
<feature type="transmembrane region" description="Helical" evidence="1">
    <location>
        <begin position="184"/>
        <end position="201"/>
    </location>
</feature>
<dbReference type="Pfam" id="PF00892">
    <property type="entry name" value="EamA"/>
    <property type="match status" value="2"/>
</dbReference>
<dbReference type="GO" id="GO:0016020">
    <property type="term" value="C:membrane"/>
    <property type="evidence" value="ECO:0007669"/>
    <property type="project" value="InterPro"/>
</dbReference>
<dbReference type="AlphaFoldDB" id="C6BZC8"/>
<keyword evidence="1" id="KW-1133">Transmembrane helix</keyword>
<dbReference type="Gene3D" id="1.10.3730.20">
    <property type="match status" value="1"/>
</dbReference>
<dbReference type="KEGG" id="dsa:Desal_2711"/>
<accession>C6BZC8</accession>
<evidence type="ECO:0000313" key="3">
    <source>
        <dbReference type="EMBL" id="ACS80765.1"/>
    </source>
</evidence>
<feature type="transmembrane region" description="Helical" evidence="1">
    <location>
        <begin position="37"/>
        <end position="56"/>
    </location>
</feature>
<feature type="transmembrane region" description="Helical" evidence="1">
    <location>
        <begin position="7"/>
        <end position="25"/>
    </location>
</feature>
<reference evidence="3 4" key="1">
    <citation type="submission" date="2009-06" db="EMBL/GenBank/DDBJ databases">
        <title>Complete sequence of Desulfovibrio salexigens DSM 2638.</title>
        <authorList>
            <consortium name="US DOE Joint Genome Institute"/>
            <person name="Lucas S."/>
            <person name="Copeland A."/>
            <person name="Lapidus A."/>
            <person name="Glavina del Rio T."/>
            <person name="Tice H."/>
            <person name="Bruce D."/>
            <person name="Goodwin L."/>
            <person name="Pitluck S."/>
            <person name="Munk A.C."/>
            <person name="Brettin T."/>
            <person name="Detter J.C."/>
            <person name="Han C."/>
            <person name="Tapia R."/>
            <person name="Larimer F."/>
            <person name="Land M."/>
            <person name="Hauser L."/>
            <person name="Kyrpides N."/>
            <person name="Anderson I."/>
            <person name="Wall J.D."/>
            <person name="Arkin A.P."/>
            <person name="Dehal P."/>
            <person name="Chivian D."/>
            <person name="Giles B."/>
            <person name="Hazen T.C."/>
        </authorList>
    </citation>
    <scope>NUCLEOTIDE SEQUENCE [LARGE SCALE GENOMIC DNA]</scope>
    <source>
        <strain evidence="4">ATCC 14822 / DSM 2638 / NCIMB 8403 / VKM B-1763</strain>
    </source>
</reference>
<organism evidence="3 4">
    <name type="scientific">Maridesulfovibrio salexigens (strain ATCC 14822 / DSM 2638 / NCIMB 8403 / VKM B-1763)</name>
    <name type="common">Desulfovibrio salexigens</name>
    <dbReference type="NCBI Taxonomy" id="526222"/>
    <lineage>
        <taxon>Bacteria</taxon>
        <taxon>Pseudomonadati</taxon>
        <taxon>Thermodesulfobacteriota</taxon>
        <taxon>Desulfovibrionia</taxon>
        <taxon>Desulfovibrionales</taxon>
        <taxon>Desulfovibrionaceae</taxon>
        <taxon>Maridesulfovibrio</taxon>
    </lineage>
</organism>
<feature type="transmembrane region" description="Helical" evidence="1">
    <location>
        <begin position="126"/>
        <end position="145"/>
    </location>
</feature>
<dbReference type="PANTHER" id="PTHR22911">
    <property type="entry name" value="ACYL-MALONYL CONDENSING ENZYME-RELATED"/>
    <property type="match status" value="1"/>
</dbReference>
<keyword evidence="1" id="KW-0812">Transmembrane</keyword>
<keyword evidence="1" id="KW-0472">Membrane</keyword>
<keyword evidence="4" id="KW-1185">Reference proteome</keyword>
<feature type="transmembrane region" description="Helical" evidence="1">
    <location>
        <begin position="240"/>
        <end position="260"/>
    </location>
</feature>